<keyword evidence="3" id="KW-0804">Transcription</keyword>
<dbReference type="AlphaFoldDB" id="A0A090GKG8"/>
<dbReference type="Pfam" id="PF01614">
    <property type="entry name" value="IclR_C"/>
    <property type="match status" value="1"/>
</dbReference>
<sequence>MPSYRPVNAVLRALKVLNVVNSRRQSTVSEIARASGLTSSTAVRFLETLESAGYVLKDTSNAAYVVSGKVLELSSGFEAYREMGVIAGPFLYALQREISWPSDVAVFDRDAMIVAETSRSESRLFYPRPPGFRAPIMGTSLGLAYLAFCTESELQTAVEVSAQVAEPWNDLARDRGKLQGVLARVRECGYAVMSQEYSALVYNRAIWAIAVPILLAGQAIASINVTMNREVSENEATSKYLASLQRTAARISQAIDKARHPSG</sequence>
<dbReference type="GO" id="GO:0045892">
    <property type="term" value="P:negative regulation of DNA-templated transcription"/>
    <property type="evidence" value="ECO:0007669"/>
    <property type="project" value="TreeGrafter"/>
</dbReference>
<dbReference type="InterPro" id="IPR014757">
    <property type="entry name" value="Tscrpt_reg_IclR_C"/>
</dbReference>
<dbReference type="InterPro" id="IPR005471">
    <property type="entry name" value="Tscrpt_reg_IclR_N"/>
</dbReference>
<feature type="domain" description="HTH iclR-type" evidence="4">
    <location>
        <begin position="7"/>
        <end position="68"/>
    </location>
</feature>
<dbReference type="PROSITE" id="PS51078">
    <property type="entry name" value="ICLR_ED"/>
    <property type="match status" value="1"/>
</dbReference>
<proteinExistence type="predicted"/>
<dbReference type="InterPro" id="IPR029016">
    <property type="entry name" value="GAF-like_dom_sf"/>
</dbReference>
<dbReference type="Proteomes" id="UP000046373">
    <property type="component" value="Unassembled WGS sequence"/>
</dbReference>
<dbReference type="Pfam" id="PF09339">
    <property type="entry name" value="HTH_IclR"/>
    <property type="match status" value="1"/>
</dbReference>
<gene>
    <name evidence="6" type="primary">mhpR</name>
    <name evidence="6" type="ORF">MPLDJ20_20180</name>
</gene>
<dbReference type="SUPFAM" id="SSF46785">
    <property type="entry name" value="Winged helix' DNA-binding domain"/>
    <property type="match status" value="1"/>
</dbReference>
<dbReference type="GO" id="GO:0003700">
    <property type="term" value="F:DNA-binding transcription factor activity"/>
    <property type="evidence" value="ECO:0007669"/>
    <property type="project" value="TreeGrafter"/>
</dbReference>
<dbReference type="GO" id="GO:0003677">
    <property type="term" value="F:DNA binding"/>
    <property type="evidence" value="ECO:0007669"/>
    <property type="project" value="UniProtKB-KW"/>
</dbReference>
<name>A0A090GKG8_MESPL</name>
<evidence type="ECO:0000313" key="6">
    <source>
        <dbReference type="EMBL" id="CDX35403.1"/>
    </source>
</evidence>
<accession>A0A090GKG8</accession>
<dbReference type="PANTHER" id="PTHR30136:SF23">
    <property type="entry name" value="DNA-BINDING TRANSCRIPTIONAL ACTIVATOR MHPR"/>
    <property type="match status" value="1"/>
</dbReference>
<keyword evidence="1" id="KW-0805">Transcription regulation</keyword>
<dbReference type="EMBL" id="CCNB01000012">
    <property type="protein sequence ID" value="CDX35403.1"/>
    <property type="molecule type" value="Genomic_DNA"/>
</dbReference>
<dbReference type="Gene3D" id="1.10.10.10">
    <property type="entry name" value="Winged helix-like DNA-binding domain superfamily/Winged helix DNA-binding domain"/>
    <property type="match status" value="1"/>
</dbReference>
<evidence type="ECO:0000259" key="4">
    <source>
        <dbReference type="PROSITE" id="PS51077"/>
    </source>
</evidence>
<evidence type="ECO:0000256" key="1">
    <source>
        <dbReference type="ARBA" id="ARBA00023015"/>
    </source>
</evidence>
<evidence type="ECO:0000259" key="5">
    <source>
        <dbReference type="PROSITE" id="PS51078"/>
    </source>
</evidence>
<evidence type="ECO:0000313" key="7">
    <source>
        <dbReference type="Proteomes" id="UP000046373"/>
    </source>
</evidence>
<dbReference type="PROSITE" id="PS51077">
    <property type="entry name" value="HTH_ICLR"/>
    <property type="match status" value="1"/>
</dbReference>
<feature type="domain" description="IclR-ED" evidence="5">
    <location>
        <begin position="69"/>
        <end position="257"/>
    </location>
</feature>
<evidence type="ECO:0000256" key="3">
    <source>
        <dbReference type="ARBA" id="ARBA00023163"/>
    </source>
</evidence>
<reference evidence="6 7" key="1">
    <citation type="submission" date="2014-08" db="EMBL/GenBank/DDBJ databases">
        <authorList>
            <person name="Moulin Lionel"/>
        </authorList>
    </citation>
    <scope>NUCLEOTIDE SEQUENCE [LARGE SCALE GENOMIC DNA]</scope>
</reference>
<dbReference type="InterPro" id="IPR050707">
    <property type="entry name" value="HTH_MetabolicPath_Reg"/>
</dbReference>
<keyword evidence="2 6" id="KW-0238">DNA-binding</keyword>
<dbReference type="InterPro" id="IPR036390">
    <property type="entry name" value="WH_DNA-bd_sf"/>
</dbReference>
<evidence type="ECO:0000256" key="2">
    <source>
        <dbReference type="ARBA" id="ARBA00023125"/>
    </source>
</evidence>
<protein>
    <submittedName>
        <fullName evidence="6">DNA-binding transcriptional activator, 3HPP-binding</fullName>
    </submittedName>
</protein>
<dbReference type="InterPro" id="IPR036388">
    <property type="entry name" value="WH-like_DNA-bd_sf"/>
</dbReference>
<dbReference type="Gene3D" id="3.30.450.40">
    <property type="match status" value="1"/>
</dbReference>
<organism evidence="6 7">
    <name type="scientific">Mesorhizobium plurifarium</name>
    <dbReference type="NCBI Taxonomy" id="69974"/>
    <lineage>
        <taxon>Bacteria</taxon>
        <taxon>Pseudomonadati</taxon>
        <taxon>Pseudomonadota</taxon>
        <taxon>Alphaproteobacteria</taxon>
        <taxon>Hyphomicrobiales</taxon>
        <taxon>Phyllobacteriaceae</taxon>
        <taxon>Mesorhizobium</taxon>
    </lineage>
</organism>
<dbReference type="SUPFAM" id="SSF55781">
    <property type="entry name" value="GAF domain-like"/>
    <property type="match status" value="1"/>
</dbReference>
<dbReference type="SMART" id="SM00346">
    <property type="entry name" value="HTH_ICLR"/>
    <property type="match status" value="1"/>
</dbReference>
<dbReference type="PANTHER" id="PTHR30136">
    <property type="entry name" value="HELIX-TURN-HELIX TRANSCRIPTIONAL REGULATOR, ICLR FAMILY"/>
    <property type="match status" value="1"/>
</dbReference>